<keyword evidence="4 5" id="KW-0720">Serine protease</keyword>
<dbReference type="InterPro" id="IPR015500">
    <property type="entry name" value="Peptidase_S8_subtilisin-rel"/>
</dbReference>
<evidence type="ECO:0000259" key="8">
    <source>
        <dbReference type="Pfam" id="PF00082"/>
    </source>
</evidence>
<dbReference type="Proteomes" id="UP001491310">
    <property type="component" value="Unassembled WGS sequence"/>
</dbReference>
<feature type="active site" description="Charge relay system" evidence="5">
    <location>
        <position position="141"/>
    </location>
</feature>
<accession>A0ABR2Z6B0</accession>
<dbReference type="Pfam" id="PF00082">
    <property type="entry name" value="Peptidase_S8"/>
    <property type="match status" value="1"/>
</dbReference>
<dbReference type="SUPFAM" id="SSF52743">
    <property type="entry name" value="Subtilisin-like"/>
    <property type="match status" value="2"/>
</dbReference>
<dbReference type="PROSITE" id="PS00136">
    <property type="entry name" value="SUBTILASE_ASP"/>
    <property type="match status" value="1"/>
</dbReference>
<proteinExistence type="inferred from homology"/>
<evidence type="ECO:0000256" key="7">
    <source>
        <dbReference type="SAM" id="MobiDB-lite"/>
    </source>
</evidence>
<feature type="region of interest" description="Disordered" evidence="7">
    <location>
        <begin position="465"/>
        <end position="501"/>
    </location>
</feature>
<dbReference type="PANTHER" id="PTHR43399:SF4">
    <property type="entry name" value="CELL WALL-ASSOCIATED PROTEASE"/>
    <property type="match status" value="1"/>
</dbReference>
<gene>
    <name evidence="9" type="ORF">WJX75_009872</name>
</gene>
<evidence type="ECO:0000256" key="1">
    <source>
        <dbReference type="ARBA" id="ARBA00011073"/>
    </source>
</evidence>
<dbReference type="InterPro" id="IPR051048">
    <property type="entry name" value="Peptidase_S8/S53_subtilisin"/>
</dbReference>
<evidence type="ECO:0000313" key="9">
    <source>
        <dbReference type="EMBL" id="KAK9919176.1"/>
    </source>
</evidence>
<dbReference type="InterPro" id="IPR036852">
    <property type="entry name" value="Peptidase_S8/S53_dom_sf"/>
</dbReference>
<dbReference type="PROSITE" id="PS00138">
    <property type="entry name" value="SUBTILASE_SER"/>
    <property type="match status" value="1"/>
</dbReference>
<comment type="caution">
    <text evidence="9">The sequence shown here is derived from an EMBL/GenBank/DDBJ whole genome shotgun (WGS) entry which is preliminary data.</text>
</comment>
<feature type="active site" description="Charge relay system" evidence="5">
    <location>
        <position position="74"/>
    </location>
</feature>
<dbReference type="PANTHER" id="PTHR43399">
    <property type="entry name" value="SUBTILISIN-RELATED"/>
    <property type="match status" value="1"/>
</dbReference>
<dbReference type="PRINTS" id="PR00723">
    <property type="entry name" value="SUBTILISIN"/>
</dbReference>
<evidence type="ECO:0000313" key="10">
    <source>
        <dbReference type="Proteomes" id="UP001491310"/>
    </source>
</evidence>
<keyword evidence="2 5" id="KW-0645">Protease</keyword>
<evidence type="ECO:0000256" key="6">
    <source>
        <dbReference type="RuleBase" id="RU003355"/>
    </source>
</evidence>
<keyword evidence="3 5" id="KW-0378">Hydrolase</keyword>
<feature type="domain" description="Peptidase S8/S53" evidence="8">
    <location>
        <begin position="66"/>
        <end position="217"/>
    </location>
</feature>
<name>A0ABR2Z6B0_9CHLO</name>
<evidence type="ECO:0000256" key="2">
    <source>
        <dbReference type="ARBA" id="ARBA00022670"/>
    </source>
</evidence>
<evidence type="ECO:0000256" key="5">
    <source>
        <dbReference type="PROSITE-ProRule" id="PRU01240"/>
    </source>
</evidence>
<keyword evidence="10" id="KW-1185">Reference proteome</keyword>
<dbReference type="InterPro" id="IPR023827">
    <property type="entry name" value="Peptidase_S8_Asp-AS"/>
</dbReference>
<dbReference type="Gene3D" id="3.40.50.200">
    <property type="entry name" value="Peptidase S8/S53 domain"/>
    <property type="match status" value="2"/>
</dbReference>
<feature type="active site" description="Charge relay system" evidence="5">
    <location>
        <position position="355"/>
    </location>
</feature>
<dbReference type="PROSITE" id="PS51892">
    <property type="entry name" value="SUBTILASE"/>
    <property type="match status" value="1"/>
</dbReference>
<protein>
    <recommendedName>
        <fullName evidence="8">Peptidase S8/S53 domain-containing protein</fullName>
    </recommendedName>
</protein>
<dbReference type="InterPro" id="IPR023828">
    <property type="entry name" value="Peptidase_S8_Ser-AS"/>
</dbReference>
<evidence type="ECO:0000256" key="3">
    <source>
        <dbReference type="ARBA" id="ARBA00022801"/>
    </source>
</evidence>
<dbReference type="InterPro" id="IPR022398">
    <property type="entry name" value="Peptidase_S8_His-AS"/>
</dbReference>
<organism evidence="9 10">
    <name type="scientific">Coccomyxa subellipsoidea</name>
    <dbReference type="NCBI Taxonomy" id="248742"/>
    <lineage>
        <taxon>Eukaryota</taxon>
        <taxon>Viridiplantae</taxon>
        <taxon>Chlorophyta</taxon>
        <taxon>core chlorophytes</taxon>
        <taxon>Trebouxiophyceae</taxon>
        <taxon>Trebouxiophyceae incertae sedis</taxon>
        <taxon>Coccomyxaceae</taxon>
        <taxon>Coccomyxa</taxon>
    </lineage>
</organism>
<sequence length="555" mass="57192">MTALSPEQLCSYLTRLNPDLAFCERDGPVTLDTPSATPNDPIYPRQTNLDAIKVPQAWKTGDFGSQKVRVCIIDTGVDVLHPDLVGNLWMNTVEMNGPGATAANGYKNGIDDDGDGIVDNIYGANFNTDPPSADVQDGHGHGTHVAGVIGAVGNNGIGVTGISQAVTMLPCRFMDANGNGSREQAIKCMDWCLKREAHVLSNSWGEVPNSLSLQVADIMPCRFMDNHGLGNISLAVLCYDWCLEHGAHILSSSFGIYEIYGERVLKTAVATVASRGVVFVSSAGNDHTNNDLSPHWPSNIETDTTIAVAALDRTGAVWSGSNFGNATVDIAAPGENVISTYIGGDTPYSTMTGTSVAVPHVAGTAALLLAQLLANGYNISSLAPNKGYGALIKRIIMQSVDPLPGNQVAWGSLNTAAALKKAAGMSPSSQIGTVSDGAVTEGSSSSNNSSFPDLSSVLGALATFGNSNGGNTPDGPAQLDGAVTSGVQGGAAGGAAAGAQATASPPSLATTVASAAQEFARRVGGRNLRSAGGLRGVDVFWEARPKEARGAQPLR</sequence>
<evidence type="ECO:0000256" key="4">
    <source>
        <dbReference type="ARBA" id="ARBA00022825"/>
    </source>
</evidence>
<dbReference type="EMBL" id="JALJOT010000001">
    <property type="protein sequence ID" value="KAK9919176.1"/>
    <property type="molecule type" value="Genomic_DNA"/>
</dbReference>
<dbReference type="PROSITE" id="PS00137">
    <property type="entry name" value="SUBTILASE_HIS"/>
    <property type="match status" value="1"/>
</dbReference>
<dbReference type="InterPro" id="IPR000209">
    <property type="entry name" value="Peptidase_S8/S53_dom"/>
</dbReference>
<feature type="region of interest" description="Disordered" evidence="7">
    <location>
        <begin position="427"/>
        <end position="450"/>
    </location>
</feature>
<reference evidence="9 10" key="1">
    <citation type="journal article" date="2024" name="Nat. Commun.">
        <title>Phylogenomics reveals the evolutionary origins of lichenization in chlorophyte algae.</title>
        <authorList>
            <person name="Puginier C."/>
            <person name="Libourel C."/>
            <person name="Otte J."/>
            <person name="Skaloud P."/>
            <person name="Haon M."/>
            <person name="Grisel S."/>
            <person name="Petersen M."/>
            <person name="Berrin J.G."/>
            <person name="Delaux P.M."/>
            <person name="Dal Grande F."/>
            <person name="Keller J."/>
        </authorList>
    </citation>
    <scope>NUCLEOTIDE SEQUENCE [LARGE SCALE GENOMIC DNA]</scope>
    <source>
        <strain evidence="9 10">SAG 216-7</strain>
    </source>
</reference>
<comment type="similarity">
    <text evidence="1 5 6">Belongs to the peptidase S8 family.</text>
</comment>
<feature type="compositionally biased region" description="Gly residues" evidence="7">
    <location>
        <begin position="487"/>
        <end position="496"/>
    </location>
</feature>